<evidence type="ECO:0000256" key="1">
    <source>
        <dbReference type="ARBA" id="ARBA00004953"/>
    </source>
</evidence>
<keyword evidence="5" id="KW-0949">S-adenosyl-L-methionine</keyword>
<dbReference type="SUPFAM" id="SSF159672">
    <property type="entry name" value="CbiG N-terminal domain-like"/>
    <property type="match status" value="1"/>
</dbReference>
<dbReference type="SUPFAM" id="SSF53790">
    <property type="entry name" value="Tetrapyrrole methylase"/>
    <property type="match status" value="1"/>
</dbReference>
<dbReference type="Pfam" id="PF11760">
    <property type="entry name" value="CbiG_N"/>
    <property type="match status" value="1"/>
</dbReference>
<dbReference type="Gene3D" id="3.40.50.11220">
    <property type="match status" value="1"/>
</dbReference>
<feature type="domain" description="Cobalamin synthesis G N-terminal" evidence="8">
    <location>
        <begin position="49"/>
        <end position="127"/>
    </location>
</feature>
<evidence type="ECO:0000259" key="7">
    <source>
        <dbReference type="Pfam" id="PF01890"/>
    </source>
</evidence>
<dbReference type="NCBIfam" id="TIGR01466">
    <property type="entry name" value="cobJ_cbiH"/>
    <property type="match status" value="1"/>
</dbReference>
<evidence type="ECO:0000256" key="2">
    <source>
        <dbReference type="ARBA" id="ARBA00022573"/>
    </source>
</evidence>
<reference evidence="9 10" key="1">
    <citation type="submission" date="2016-10" db="EMBL/GenBank/DDBJ databases">
        <authorList>
            <person name="de Groot N.N."/>
        </authorList>
    </citation>
    <scope>NUCLEOTIDE SEQUENCE [LARGE SCALE GENOMIC DNA]</scope>
    <source>
        <strain evidence="9 10">DSM 17890</strain>
    </source>
</reference>
<name>A0A1H3BW59_9RHOB</name>
<dbReference type="PANTHER" id="PTHR47036:SF1">
    <property type="entry name" value="COBALT-FACTOR III C(17)-METHYLTRANSFERASE-RELATED"/>
    <property type="match status" value="1"/>
</dbReference>
<keyword evidence="3 9" id="KW-0489">Methyltransferase</keyword>
<dbReference type="InterPro" id="IPR035996">
    <property type="entry name" value="4pyrrol_Methylase_sf"/>
</dbReference>
<keyword evidence="2" id="KW-0169">Cobalamin biosynthesis</keyword>
<dbReference type="OrthoDB" id="9772960at2"/>
<evidence type="ECO:0000256" key="3">
    <source>
        <dbReference type="ARBA" id="ARBA00022603"/>
    </source>
</evidence>
<dbReference type="STRING" id="356660.SAMN05444336_105157"/>
<dbReference type="GO" id="GO:0009236">
    <property type="term" value="P:cobalamin biosynthetic process"/>
    <property type="evidence" value="ECO:0007669"/>
    <property type="project" value="UniProtKB-UniPathway"/>
</dbReference>
<dbReference type="Gene3D" id="3.30.420.180">
    <property type="entry name" value="CobE/GbiG C-terminal domain"/>
    <property type="match status" value="1"/>
</dbReference>
<dbReference type="InterPro" id="IPR021744">
    <property type="entry name" value="CbiG_N"/>
</dbReference>
<dbReference type="UniPathway" id="UPA00148"/>
<dbReference type="InterPro" id="IPR000878">
    <property type="entry name" value="4pyrrol_Mease"/>
</dbReference>
<evidence type="ECO:0000256" key="4">
    <source>
        <dbReference type="ARBA" id="ARBA00022679"/>
    </source>
</evidence>
<evidence type="ECO:0000256" key="5">
    <source>
        <dbReference type="ARBA" id="ARBA00022691"/>
    </source>
</evidence>
<feature type="domain" description="CobE/GbiG C-terminal" evidence="7">
    <location>
        <begin position="208"/>
        <end position="328"/>
    </location>
</feature>
<proteinExistence type="predicted"/>
<keyword evidence="10" id="KW-1185">Reference proteome</keyword>
<dbReference type="Gene3D" id="3.30.950.10">
    <property type="entry name" value="Methyltransferase, Cobalt-precorrin-4 Transmethylase, Domain 2"/>
    <property type="match status" value="1"/>
</dbReference>
<dbReference type="PANTHER" id="PTHR47036">
    <property type="entry name" value="COBALT-FACTOR III C(17)-METHYLTRANSFERASE-RELATED"/>
    <property type="match status" value="1"/>
</dbReference>
<feature type="domain" description="Tetrapyrrole methylase" evidence="6">
    <location>
        <begin position="344"/>
        <end position="557"/>
    </location>
</feature>
<dbReference type="AlphaFoldDB" id="A0A1H3BW59"/>
<dbReference type="SUPFAM" id="SSF159664">
    <property type="entry name" value="CobE/GbiG C-terminal domain-like"/>
    <property type="match status" value="1"/>
</dbReference>
<dbReference type="EMBL" id="FNMZ01000005">
    <property type="protein sequence ID" value="SDX45409.1"/>
    <property type="molecule type" value="Genomic_DNA"/>
</dbReference>
<comment type="pathway">
    <text evidence="1">Cofactor biosynthesis; adenosylcobalamin biosynthesis.</text>
</comment>
<dbReference type="RefSeq" id="WP_092683214.1">
    <property type="nucleotide sequence ID" value="NZ_FNMZ01000005.1"/>
</dbReference>
<dbReference type="InterPro" id="IPR002750">
    <property type="entry name" value="CobE/GbiG_C"/>
</dbReference>
<dbReference type="InterPro" id="IPR036518">
    <property type="entry name" value="CobE/GbiG_C_sf"/>
</dbReference>
<keyword evidence="4 9" id="KW-0808">Transferase</keyword>
<keyword evidence="9" id="KW-0378">Hydrolase</keyword>
<dbReference type="Pfam" id="PF00590">
    <property type="entry name" value="TP_methylase"/>
    <property type="match status" value="1"/>
</dbReference>
<sequence>MAGRVPAVVWFSPSAEVAARAAAAAVGGRAAPCGAAGPEAAGDGVAASLRGLFASGTPIVAVMAAGIVIRALAPLIGDKRTEPAVVALAEDGAAAVPLLGGHRGANALARTLAQALGGVAAVTTAGDVSLGVALDEPPAGWRLENPEDAKPAMAGLLAGRPARLSGKADWLAPLGDRVTRAPAPSEPGAPVVLTVEGAVPLIWRRARIALGVGCARGCPPEELIGLARRTLAEAGLSAWEVASVRSIDLKADEAAVHALAADLGVPARFHPAAELEAEAGRLRTPSEVVFAETGCHGVAEGAALAAAGPDGRLVAPKAKTAMATCAAAEIGTAPGAAGARRGRLSVVGIGPGAADWRTPEASRLIAEADELIGYGLYIDLLGPLAAGKPRADFALGEEEARCRHALERAGEGRNVALICSGDAGIYAMGALVMELLDRETHRSGVSAAARRVEVVNAPGVSALQAASARAGALLGHDFCAISLSDLLTPREDILKRLKAAAEGDFVIAFYNPVSRRRRELLDRARDILLAHRPADTPVLLARSLGRPEEALRRRTLAGLRTDEVDMMTVVLVGASRSRAFETGDRGAGAEGRRLYTPRGYARRIDAPAAAE</sequence>
<evidence type="ECO:0000313" key="9">
    <source>
        <dbReference type="EMBL" id="SDX45409.1"/>
    </source>
</evidence>
<dbReference type="InterPro" id="IPR014776">
    <property type="entry name" value="4pyrrole_Mease_sub2"/>
</dbReference>
<evidence type="ECO:0000259" key="8">
    <source>
        <dbReference type="Pfam" id="PF11760"/>
    </source>
</evidence>
<dbReference type="CDD" id="cd11646">
    <property type="entry name" value="Precorrin_3B_C17_MT"/>
    <property type="match status" value="1"/>
</dbReference>
<evidence type="ECO:0000313" key="10">
    <source>
        <dbReference type="Proteomes" id="UP000199118"/>
    </source>
</evidence>
<dbReference type="GO" id="GO:0032259">
    <property type="term" value="P:methylation"/>
    <property type="evidence" value="ECO:0007669"/>
    <property type="project" value="UniProtKB-KW"/>
</dbReference>
<gene>
    <name evidence="9" type="ORF">SAMN05444336_105157</name>
</gene>
<dbReference type="GO" id="GO:0008168">
    <property type="term" value="F:methyltransferase activity"/>
    <property type="evidence" value="ECO:0007669"/>
    <property type="project" value="UniProtKB-KW"/>
</dbReference>
<protein>
    <submittedName>
        <fullName evidence="9">Cobalt-precorrin 5A hydrolase / precorrin-3B C17-methyltransferase</fullName>
    </submittedName>
</protein>
<dbReference type="Proteomes" id="UP000199118">
    <property type="component" value="Unassembled WGS sequence"/>
</dbReference>
<dbReference type="InterPro" id="IPR006363">
    <property type="entry name" value="Cbl_synth_CobJ/CibH_dom"/>
</dbReference>
<dbReference type="InterPro" id="IPR014777">
    <property type="entry name" value="4pyrrole_Mease_sub1"/>
</dbReference>
<dbReference type="GO" id="GO:0016787">
    <property type="term" value="F:hydrolase activity"/>
    <property type="evidence" value="ECO:0007669"/>
    <property type="project" value="UniProtKB-KW"/>
</dbReference>
<accession>A0A1H3BW59</accession>
<evidence type="ECO:0000259" key="6">
    <source>
        <dbReference type="Pfam" id="PF00590"/>
    </source>
</evidence>
<dbReference type="Gene3D" id="3.40.1010.10">
    <property type="entry name" value="Cobalt-precorrin-4 Transmethylase, Domain 1"/>
    <property type="match status" value="1"/>
</dbReference>
<dbReference type="InterPro" id="IPR051810">
    <property type="entry name" value="Precorrin_MeTrfase"/>
</dbReference>
<dbReference type="InterPro" id="IPR038029">
    <property type="entry name" value="GbiG_N_sf"/>
</dbReference>
<organism evidence="9 10">
    <name type="scientific">Albimonas donghaensis</name>
    <dbReference type="NCBI Taxonomy" id="356660"/>
    <lineage>
        <taxon>Bacteria</taxon>
        <taxon>Pseudomonadati</taxon>
        <taxon>Pseudomonadota</taxon>
        <taxon>Alphaproteobacteria</taxon>
        <taxon>Rhodobacterales</taxon>
        <taxon>Paracoccaceae</taxon>
        <taxon>Albimonas</taxon>
    </lineage>
</organism>
<dbReference type="Pfam" id="PF01890">
    <property type="entry name" value="CbiG_C"/>
    <property type="match status" value="1"/>
</dbReference>